<evidence type="ECO:0008006" key="3">
    <source>
        <dbReference type="Google" id="ProtNLM"/>
    </source>
</evidence>
<keyword evidence="2" id="KW-1185">Reference proteome</keyword>
<dbReference type="Pfam" id="PF09694">
    <property type="entry name" value="Gcw_chp"/>
    <property type="match status" value="1"/>
</dbReference>
<proteinExistence type="predicted"/>
<dbReference type="NCBIfam" id="TIGR02001">
    <property type="entry name" value="gcw_chp"/>
    <property type="match status" value="1"/>
</dbReference>
<accession>A0A1S6HUJ6</accession>
<dbReference type="RefSeq" id="WP_077754166.1">
    <property type="nucleotide sequence ID" value="NZ_CP014782.1"/>
</dbReference>
<dbReference type="KEGG" id="spsw:Sps_04117"/>
<dbReference type="AlphaFoldDB" id="A0A1S6HUJ6"/>
<name>A0A1S6HUJ6_9GAMM</name>
<dbReference type="OrthoDB" id="9793561at2"/>
<organism evidence="1 2">
    <name type="scientific">Shewanella psychrophila</name>
    <dbReference type="NCBI Taxonomy" id="225848"/>
    <lineage>
        <taxon>Bacteria</taxon>
        <taxon>Pseudomonadati</taxon>
        <taxon>Pseudomonadota</taxon>
        <taxon>Gammaproteobacteria</taxon>
        <taxon>Alteromonadales</taxon>
        <taxon>Shewanellaceae</taxon>
        <taxon>Shewanella</taxon>
    </lineage>
</organism>
<dbReference type="EMBL" id="CP014782">
    <property type="protein sequence ID" value="AQS39223.1"/>
    <property type="molecule type" value="Genomic_DNA"/>
</dbReference>
<evidence type="ECO:0000313" key="2">
    <source>
        <dbReference type="Proteomes" id="UP000189545"/>
    </source>
</evidence>
<dbReference type="Proteomes" id="UP000189545">
    <property type="component" value="Chromosome"/>
</dbReference>
<sequence length="256" mass="28723">MNYLLDTWKSATQDSLIIVTKALHLLPYLLLLFTLPSLADGSYYGHASVTTDHRAYGVSLTQTDPAVQVLAGYDVGNGFYLGTFVSTFNFIDDASPYEAGENLETDVYVGYRHLFNEEVYLSVTLYQYLIQGSNSADISLDFTELMFDLYTPYGQFSFSHTLNDILGDLSVDKAYRVEYNKSQSLWESGLSLDMQLGWWNTKDALGDDYVYYNLGLSYPIGPVTACFTYNGTDNAGQDLFGHIADPTFFAKATWTF</sequence>
<evidence type="ECO:0000313" key="1">
    <source>
        <dbReference type="EMBL" id="AQS39223.1"/>
    </source>
</evidence>
<dbReference type="InterPro" id="IPR010239">
    <property type="entry name" value="CHP02001"/>
</dbReference>
<protein>
    <recommendedName>
        <fullName evidence="3">MetA-pathway of phenol degradation</fullName>
    </recommendedName>
</protein>
<reference evidence="1 2" key="1">
    <citation type="submission" date="2016-03" db="EMBL/GenBank/DDBJ databases">
        <title>Complete genome sequence of Shewanella psychrophila WP2, a deep sea bacterium isolated from west Pacific sediment.</title>
        <authorList>
            <person name="Xu G."/>
            <person name="Jian H."/>
        </authorList>
    </citation>
    <scope>NUCLEOTIDE SEQUENCE [LARGE SCALE GENOMIC DNA]</scope>
    <source>
        <strain evidence="1 2">WP2</strain>
    </source>
</reference>
<gene>
    <name evidence="1" type="ORF">Sps_04117</name>
</gene>